<evidence type="ECO:0000256" key="1">
    <source>
        <dbReference type="SAM" id="MobiDB-lite"/>
    </source>
</evidence>
<accession>A0AAD8X4T1</accession>
<dbReference type="Pfam" id="PF04827">
    <property type="entry name" value="Plant_tran"/>
    <property type="match status" value="1"/>
</dbReference>
<protein>
    <submittedName>
        <fullName evidence="2">Uncharacterized protein</fullName>
    </submittedName>
</protein>
<feature type="region of interest" description="Disordered" evidence="1">
    <location>
        <begin position="1"/>
        <end position="38"/>
    </location>
</feature>
<organism evidence="2 3">
    <name type="scientific">Lolium multiflorum</name>
    <name type="common">Italian ryegrass</name>
    <name type="synonym">Lolium perenne subsp. multiflorum</name>
    <dbReference type="NCBI Taxonomy" id="4521"/>
    <lineage>
        <taxon>Eukaryota</taxon>
        <taxon>Viridiplantae</taxon>
        <taxon>Streptophyta</taxon>
        <taxon>Embryophyta</taxon>
        <taxon>Tracheophyta</taxon>
        <taxon>Spermatophyta</taxon>
        <taxon>Magnoliopsida</taxon>
        <taxon>Liliopsida</taxon>
        <taxon>Poales</taxon>
        <taxon>Poaceae</taxon>
        <taxon>BOP clade</taxon>
        <taxon>Pooideae</taxon>
        <taxon>Poodae</taxon>
        <taxon>Poeae</taxon>
        <taxon>Poeae Chloroplast Group 2 (Poeae type)</taxon>
        <taxon>Loliodinae</taxon>
        <taxon>Loliinae</taxon>
        <taxon>Lolium</taxon>
    </lineage>
</organism>
<evidence type="ECO:0000313" key="3">
    <source>
        <dbReference type="Proteomes" id="UP001231189"/>
    </source>
</evidence>
<proteinExistence type="predicted"/>
<dbReference type="EMBL" id="JAUUTY010000001">
    <property type="protein sequence ID" value="KAK1695555.1"/>
    <property type="molecule type" value="Genomic_DNA"/>
</dbReference>
<name>A0AAD8X4T1_LOLMU</name>
<dbReference type="PANTHER" id="PTHR47150:SF7">
    <property type="entry name" value="NUCLEASE"/>
    <property type="match status" value="1"/>
</dbReference>
<dbReference type="AlphaFoldDB" id="A0AAD8X4T1"/>
<sequence>MSIRDTGKPLVDLTDDSEVGPSGAMKDEPVDEPDERGKQDVVVDDMSNFHRYYDPSGLPKKHPNKIAGKAIESKLADDEATPATATPALTGDSATWKSTSGSWCDDEYFFKNFIDTSSDEESNDEFFTEAALIIHEHIVSKIPVYRGSLPGRAAALDRKRERGHDQLFNDYFQPNPLFTPALFRRRFRMSRPLFRRIMDGVKRYDDYFCAKVDAIGKVGLSSYQKCTAAIRMLAYSVAGDFVDEYTRMSESTGLEAMYRLAYGQSPDMDFEINGHHYTKGYYLADGIYPPWATLVKTIRKPNSKQEARPKRRFKFESFCLKLEEFDEAVKEAWVCAIVDPFRRLDTLFRNAAEHLQSWGQKRVGNVKLNIAIVNTLILRLDVAQERRTLTPMEIWRLDTLFRNAAEHLQSWGQKRVGNVKLNIAIANTMIVRLDVAQERRTLTPMEIWLRRMLKQLGLASLERTMARQRSRIRWLREGDDNTTLFHAVANGRRVKNHFATVKIGEELVTDQERKVEAFTAAYSQLLGRVMPREHSINLEELEIPTADLQDLEDMFTEEEIWGWSRTCTRTGRLVRMGL</sequence>
<evidence type="ECO:0000313" key="2">
    <source>
        <dbReference type="EMBL" id="KAK1695555.1"/>
    </source>
</evidence>
<feature type="region of interest" description="Disordered" evidence="1">
    <location>
        <begin position="76"/>
        <end position="95"/>
    </location>
</feature>
<dbReference type="Proteomes" id="UP001231189">
    <property type="component" value="Unassembled WGS sequence"/>
</dbReference>
<dbReference type="PANTHER" id="PTHR47150">
    <property type="entry name" value="OS12G0169200 PROTEIN"/>
    <property type="match status" value="1"/>
</dbReference>
<gene>
    <name evidence="2" type="ORF">QYE76_012252</name>
</gene>
<comment type="caution">
    <text evidence="2">The sequence shown here is derived from an EMBL/GenBank/DDBJ whole genome shotgun (WGS) entry which is preliminary data.</text>
</comment>
<reference evidence="2" key="1">
    <citation type="submission" date="2023-07" db="EMBL/GenBank/DDBJ databases">
        <title>A chromosome-level genome assembly of Lolium multiflorum.</title>
        <authorList>
            <person name="Chen Y."/>
            <person name="Copetti D."/>
            <person name="Kolliker R."/>
            <person name="Studer B."/>
        </authorList>
    </citation>
    <scope>NUCLEOTIDE SEQUENCE</scope>
    <source>
        <strain evidence="2">02402/16</strain>
        <tissue evidence="2">Leaf</tissue>
    </source>
</reference>
<dbReference type="InterPro" id="IPR006912">
    <property type="entry name" value="Harbinger_derived_prot"/>
</dbReference>
<keyword evidence="3" id="KW-1185">Reference proteome</keyword>
<feature type="compositionally biased region" description="Low complexity" evidence="1">
    <location>
        <begin position="81"/>
        <end position="90"/>
    </location>
</feature>